<keyword evidence="7" id="KW-1185">Reference proteome</keyword>
<accession>A0ABV8NFC7</accession>
<feature type="transmembrane region" description="Helical" evidence="5">
    <location>
        <begin position="23"/>
        <end position="44"/>
    </location>
</feature>
<gene>
    <name evidence="6" type="ORF">ACFO3R_31390</name>
</gene>
<proteinExistence type="predicted"/>
<evidence type="ECO:0000313" key="7">
    <source>
        <dbReference type="Proteomes" id="UP001595871"/>
    </source>
</evidence>
<dbReference type="InterPro" id="IPR032808">
    <property type="entry name" value="DoxX"/>
</dbReference>
<organism evidence="6 7">
    <name type="scientific">Streptomyces flavovirens</name>
    <dbReference type="NCBI Taxonomy" id="52258"/>
    <lineage>
        <taxon>Bacteria</taxon>
        <taxon>Bacillati</taxon>
        <taxon>Actinomycetota</taxon>
        <taxon>Actinomycetes</taxon>
        <taxon>Kitasatosporales</taxon>
        <taxon>Streptomycetaceae</taxon>
        <taxon>Streptomyces</taxon>
    </lineage>
</organism>
<dbReference type="EMBL" id="JBHSCF010000057">
    <property type="protein sequence ID" value="MFC4190847.1"/>
    <property type="molecule type" value="Genomic_DNA"/>
</dbReference>
<feature type="transmembrane region" description="Helical" evidence="5">
    <location>
        <begin position="64"/>
        <end position="82"/>
    </location>
</feature>
<keyword evidence="4 5" id="KW-0472">Membrane</keyword>
<evidence type="ECO:0000256" key="1">
    <source>
        <dbReference type="ARBA" id="ARBA00004141"/>
    </source>
</evidence>
<feature type="transmembrane region" description="Helical" evidence="5">
    <location>
        <begin position="89"/>
        <end position="107"/>
    </location>
</feature>
<reference evidence="7" key="1">
    <citation type="journal article" date="2019" name="Int. J. Syst. Evol. Microbiol.">
        <title>The Global Catalogue of Microorganisms (GCM) 10K type strain sequencing project: providing services to taxonomists for standard genome sequencing and annotation.</title>
        <authorList>
            <consortium name="The Broad Institute Genomics Platform"/>
            <consortium name="The Broad Institute Genome Sequencing Center for Infectious Disease"/>
            <person name="Wu L."/>
            <person name="Ma J."/>
        </authorList>
    </citation>
    <scope>NUCLEOTIDE SEQUENCE [LARGE SCALE GENOMIC DNA]</scope>
    <source>
        <strain evidence="7">CCM 3243</strain>
    </source>
</reference>
<comment type="caution">
    <text evidence="6">The sequence shown here is derived from an EMBL/GenBank/DDBJ whole genome shotgun (WGS) entry which is preliminary data.</text>
</comment>
<dbReference type="Pfam" id="PF13564">
    <property type="entry name" value="DoxX_2"/>
    <property type="match status" value="1"/>
</dbReference>
<evidence type="ECO:0000313" key="6">
    <source>
        <dbReference type="EMBL" id="MFC4190847.1"/>
    </source>
</evidence>
<comment type="subcellular location">
    <subcellularLocation>
        <location evidence="1">Membrane</location>
        <topology evidence="1">Multi-pass membrane protein</topology>
    </subcellularLocation>
</comment>
<keyword evidence="2 5" id="KW-0812">Transmembrane</keyword>
<name>A0ABV8NFC7_9ACTN</name>
<dbReference type="RefSeq" id="WP_345494021.1">
    <property type="nucleotide sequence ID" value="NZ_BAAAYA010000006.1"/>
</dbReference>
<feature type="transmembrane region" description="Helical" evidence="5">
    <location>
        <begin position="113"/>
        <end position="130"/>
    </location>
</feature>
<dbReference type="Proteomes" id="UP001595871">
    <property type="component" value="Unassembled WGS sequence"/>
</dbReference>
<evidence type="ECO:0000256" key="5">
    <source>
        <dbReference type="SAM" id="Phobius"/>
    </source>
</evidence>
<evidence type="ECO:0000256" key="2">
    <source>
        <dbReference type="ARBA" id="ARBA00022692"/>
    </source>
</evidence>
<protein>
    <submittedName>
        <fullName evidence="6">DoxX family protein</fullName>
    </submittedName>
</protein>
<keyword evidence="3 5" id="KW-1133">Transmembrane helix</keyword>
<evidence type="ECO:0000256" key="4">
    <source>
        <dbReference type="ARBA" id="ARBA00023136"/>
    </source>
</evidence>
<evidence type="ECO:0000256" key="3">
    <source>
        <dbReference type="ARBA" id="ARBA00022989"/>
    </source>
</evidence>
<sequence>MPETAARLAPSAAPSTPTRRRPLAVALTVSRVVLALFLGFSAVAKLGAHESAVRSFERMGWGGGAMYVIGGLETAGAVGLLVPLFAGLAATALVGLLAGAAIVQLTLLDPVHAVVPTLLVVLVVLVVLIARDGREGTARLFAPLRRRGRDDAGQWTKR</sequence>